<protein>
    <submittedName>
        <fullName evidence="1">Uncharacterized protein</fullName>
    </submittedName>
</protein>
<sequence>MSNGKLKRGQRKATRSVQGKLFFLWERYIQKEISASRLLTECAHVYGPAASGGQ</sequence>
<dbReference type="Proteomes" id="UP000828390">
    <property type="component" value="Unassembled WGS sequence"/>
</dbReference>
<evidence type="ECO:0000313" key="2">
    <source>
        <dbReference type="Proteomes" id="UP000828390"/>
    </source>
</evidence>
<gene>
    <name evidence="1" type="ORF">DPMN_152123</name>
</gene>
<accession>A0A9D4FJU0</accession>
<reference evidence="1" key="1">
    <citation type="journal article" date="2019" name="bioRxiv">
        <title>The Genome of the Zebra Mussel, Dreissena polymorpha: A Resource for Invasive Species Research.</title>
        <authorList>
            <person name="McCartney M.A."/>
            <person name="Auch B."/>
            <person name="Kono T."/>
            <person name="Mallez S."/>
            <person name="Zhang Y."/>
            <person name="Obille A."/>
            <person name="Becker A."/>
            <person name="Abrahante J.E."/>
            <person name="Garbe J."/>
            <person name="Badalamenti J.P."/>
            <person name="Herman A."/>
            <person name="Mangelson H."/>
            <person name="Liachko I."/>
            <person name="Sullivan S."/>
            <person name="Sone E.D."/>
            <person name="Koren S."/>
            <person name="Silverstein K.A.T."/>
            <person name="Beckman K.B."/>
            <person name="Gohl D.M."/>
        </authorList>
    </citation>
    <scope>NUCLEOTIDE SEQUENCE</scope>
    <source>
        <strain evidence="1">Duluth1</strain>
        <tissue evidence="1">Whole animal</tissue>
    </source>
</reference>
<name>A0A9D4FJU0_DREPO</name>
<dbReference type="EMBL" id="JAIWYP010000007">
    <property type="protein sequence ID" value="KAH3798523.1"/>
    <property type="molecule type" value="Genomic_DNA"/>
</dbReference>
<comment type="caution">
    <text evidence="1">The sequence shown here is derived from an EMBL/GenBank/DDBJ whole genome shotgun (WGS) entry which is preliminary data.</text>
</comment>
<keyword evidence="2" id="KW-1185">Reference proteome</keyword>
<reference evidence="1" key="2">
    <citation type="submission" date="2020-11" db="EMBL/GenBank/DDBJ databases">
        <authorList>
            <person name="McCartney M.A."/>
            <person name="Auch B."/>
            <person name="Kono T."/>
            <person name="Mallez S."/>
            <person name="Becker A."/>
            <person name="Gohl D.M."/>
            <person name="Silverstein K.A.T."/>
            <person name="Koren S."/>
            <person name="Bechman K.B."/>
            <person name="Herman A."/>
            <person name="Abrahante J.E."/>
            <person name="Garbe J."/>
        </authorList>
    </citation>
    <scope>NUCLEOTIDE SEQUENCE</scope>
    <source>
        <strain evidence="1">Duluth1</strain>
        <tissue evidence="1">Whole animal</tissue>
    </source>
</reference>
<dbReference type="AlphaFoldDB" id="A0A9D4FJU0"/>
<organism evidence="1 2">
    <name type="scientific">Dreissena polymorpha</name>
    <name type="common">Zebra mussel</name>
    <name type="synonym">Mytilus polymorpha</name>
    <dbReference type="NCBI Taxonomy" id="45954"/>
    <lineage>
        <taxon>Eukaryota</taxon>
        <taxon>Metazoa</taxon>
        <taxon>Spiralia</taxon>
        <taxon>Lophotrochozoa</taxon>
        <taxon>Mollusca</taxon>
        <taxon>Bivalvia</taxon>
        <taxon>Autobranchia</taxon>
        <taxon>Heteroconchia</taxon>
        <taxon>Euheterodonta</taxon>
        <taxon>Imparidentia</taxon>
        <taxon>Neoheterodontei</taxon>
        <taxon>Myida</taxon>
        <taxon>Dreissenoidea</taxon>
        <taxon>Dreissenidae</taxon>
        <taxon>Dreissena</taxon>
    </lineage>
</organism>
<proteinExistence type="predicted"/>
<evidence type="ECO:0000313" key="1">
    <source>
        <dbReference type="EMBL" id="KAH3798523.1"/>
    </source>
</evidence>